<comment type="similarity">
    <text evidence="6">Belongs to the PINc/VapC protein family.</text>
</comment>
<dbReference type="Gene3D" id="3.40.50.1010">
    <property type="entry name" value="5'-nuclease"/>
    <property type="match status" value="1"/>
</dbReference>
<protein>
    <recommendedName>
        <fullName evidence="6">Ribonuclease VapC</fullName>
        <shortName evidence="6">RNase VapC</shortName>
        <ecNumber evidence="6">3.1.-.-</ecNumber>
    </recommendedName>
    <alternativeName>
        <fullName evidence="6">Toxin VapC</fullName>
    </alternativeName>
</protein>
<keyword evidence="2 6" id="KW-0540">Nuclease</keyword>
<dbReference type="EC" id="3.1.-.-" evidence="6"/>
<evidence type="ECO:0000256" key="5">
    <source>
        <dbReference type="ARBA" id="ARBA00022842"/>
    </source>
</evidence>
<dbReference type="Pfam" id="PF01850">
    <property type="entry name" value="PIN"/>
    <property type="match status" value="1"/>
</dbReference>
<dbReference type="PANTHER" id="PTHR36173:SF1">
    <property type="entry name" value="RIBONUCLEASE VAPC22"/>
    <property type="match status" value="1"/>
</dbReference>
<dbReference type="InterPro" id="IPR029060">
    <property type="entry name" value="PIN-like_dom_sf"/>
</dbReference>
<name>A0A936TDH5_9ACTN</name>
<feature type="binding site" evidence="6">
    <location>
        <position position="8"/>
    </location>
    <ligand>
        <name>Mg(2+)</name>
        <dbReference type="ChEBI" id="CHEBI:18420"/>
    </ligand>
</feature>
<feature type="domain" description="PIN" evidence="7">
    <location>
        <begin position="5"/>
        <end position="121"/>
    </location>
</feature>
<keyword evidence="1 6" id="KW-1277">Toxin-antitoxin system</keyword>
<keyword evidence="6" id="KW-0800">Toxin</keyword>
<comment type="caution">
    <text evidence="8">The sequence shown here is derived from an EMBL/GenBank/DDBJ whole genome shotgun (WGS) entry which is preliminary data.</text>
</comment>
<dbReference type="EMBL" id="JADJZA010000001">
    <property type="protein sequence ID" value="MBK9296067.1"/>
    <property type="molecule type" value="Genomic_DNA"/>
</dbReference>
<accession>A0A936TDH5</accession>
<dbReference type="AlphaFoldDB" id="A0A936TDH5"/>
<comment type="cofactor">
    <cofactor evidence="6">
        <name>Mg(2+)</name>
        <dbReference type="ChEBI" id="CHEBI:18420"/>
    </cofactor>
</comment>
<dbReference type="SUPFAM" id="SSF88723">
    <property type="entry name" value="PIN domain-like"/>
    <property type="match status" value="1"/>
</dbReference>
<dbReference type="GO" id="GO:0004540">
    <property type="term" value="F:RNA nuclease activity"/>
    <property type="evidence" value="ECO:0007669"/>
    <property type="project" value="InterPro"/>
</dbReference>
<dbReference type="PANTHER" id="PTHR36173">
    <property type="entry name" value="RIBONUCLEASE VAPC16-RELATED"/>
    <property type="match status" value="1"/>
</dbReference>
<dbReference type="InterPro" id="IPR022907">
    <property type="entry name" value="VapC_family"/>
</dbReference>
<evidence type="ECO:0000256" key="1">
    <source>
        <dbReference type="ARBA" id="ARBA00022649"/>
    </source>
</evidence>
<dbReference type="Proteomes" id="UP000727993">
    <property type="component" value="Unassembled WGS sequence"/>
</dbReference>
<evidence type="ECO:0000256" key="6">
    <source>
        <dbReference type="HAMAP-Rule" id="MF_00265"/>
    </source>
</evidence>
<dbReference type="GO" id="GO:0090729">
    <property type="term" value="F:toxin activity"/>
    <property type="evidence" value="ECO:0007669"/>
    <property type="project" value="UniProtKB-KW"/>
</dbReference>
<dbReference type="HAMAP" id="MF_00265">
    <property type="entry name" value="VapC_Nob1"/>
    <property type="match status" value="1"/>
</dbReference>
<dbReference type="InterPro" id="IPR052919">
    <property type="entry name" value="TA_system_RNase"/>
</dbReference>
<dbReference type="InterPro" id="IPR041705">
    <property type="entry name" value="PIN_Sll0205"/>
</dbReference>
<organism evidence="8 9">
    <name type="scientific">Candidatus Neomicrothrix subdominans</name>
    <dbReference type="NCBI Taxonomy" id="2954438"/>
    <lineage>
        <taxon>Bacteria</taxon>
        <taxon>Bacillati</taxon>
        <taxon>Actinomycetota</taxon>
        <taxon>Acidimicrobiia</taxon>
        <taxon>Acidimicrobiales</taxon>
        <taxon>Microthrixaceae</taxon>
        <taxon>Candidatus Neomicrothrix</taxon>
    </lineage>
</organism>
<sequence length="134" mass="14762">MSKRMLVDTHALLWWFTDPDLLSEPAARAMVDADGLLISPISFWEVATLVTKGRIELDRPTATWANDVLAQEATEEAPLTPAIAVAAGELPEFPGDPVDRVLVATAQSLGVPLLTKDDRICSWATEHRRINCIW</sequence>
<keyword evidence="3 6" id="KW-0479">Metal-binding</keyword>
<evidence type="ECO:0000313" key="9">
    <source>
        <dbReference type="Proteomes" id="UP000727993"/>
    </source>
</evidence>
<evidence type="ECO:0000259" key="7">
    <source>
        <dbReference type="Pfam" id="PF01850"/>
    </source>
</evidence>
<comment type="function">
    <text evidence="6">Toxic component of a toxin-antitoxin (TA) system. An RNase.</text>
</comment>
<keyword evidence="4 6" id="KW-0378">Hydrolase</keyword>
<dbReference type="CDD" id="cd09872">
    <property type="entry name" value="PIN_Sll0205-like"/>
    <property type="match status" value="1"/>
</dbReference>
<gene>
    <name evidence="6" type="primary">vapC</name>
    <name evidence="8" type="ORF">IPN02_04170</name>
</gene>
<keyword evidence="5 6" id="KW-0460">Magnesium</keyword>
<reference evidence="8 9" key="1">
    <citation type="submission" date="2020-10" db="EMBL/GenBank/DDBJ databases">
        <title>Connecting structure to function with the recovery of over 1000 high-quality activated sludge metagenome-assembled genomes encoding full-length rRNA genes using long-read sequencing.</title>
        <authorList>
            <person name="Singleton C.M."/>
            <person name="Petriglieri F."/>
            <person name="Kristensen J.M."/>
            <person name="Kirkegaard R.H."/>
            <person name="Michaelsen T.Y."/>
            <person name="Andersen M.H."/>
            <person name="Karst S.M."/>
            <person name="Dueholm M.S."/>
            <person name="Nielsen P.H."/>
            <person name="Albertsen M."/>
        </authorList>
    </citation>
    <scope>NUCLEOTIDE SEQUENCE [LARGE SCALE GENOMIC DNA]</scope>
    <source>
        <strain evidence="8">Lyne_18-Q3-R50-59_MAXAC.006</strain>
    </source>
</reference>
<dbReference type="GO" id="GO:0000287">
    <property type="term" value="F:magnesium ion binding"/>
    <property type="evidence" value="ECO:0007669"/>
    <property type="project" value="UniProtKB-UniRule"/>
</dbReference>
<evidence type="ECO:0000256" key="3">
    <source>
        <dbReference type="ARBA" id="ARBA00022723"/>
    </source>
</evidence>
<evidence type="ECO:0000256" key="4">
    <source>
        <dbReference type="ARBA" id="ARBA00022801"/>
    </source>
</evidence>
<evidence type="ECO:0000256" key="2">
    <source>
        <dbReference type="ARBA" id="ARBA00022722"/>
    </source>
</evidence>
<proteinExistence type="inferred from homology"/>
<dbReference type="GO" id="GO:0016787">
    <property type="term" value="F:hydrolase activity"/>
    <property type="evidence" value="ECO:0007669"/>
    <property type="project" value="UniProtKB-KW"/>
</dbReference>
<feature type="binding site" evidence="6">
    <location>
        <position position="99"/>
    </location>
    <ligand>
        <name>Mg(2+)</name>
        <dbReference type="ChEBI" id="CHEBI:18420"/>
    </ligand>
</feature>
<evidence type="ECO:0000313" key="8">
    <source>
        <dbReference type="EMBL" id="MBK9296067.1"/>
    </source>
</evidence>
<dbReference type="InterPro" id="IPR002716">
    <property type="entry name" value="PIN_dom"/>
</dbReference>